<keyword evidence="4 9" id="KW-0812">Transmembrane</keyword>
<keyword evidence="5 9" id="KW-1133">Transmembrane helix</keyword>
<feature type="transmembrane region" description="Helical" evidence="9">
    <location>
        <begin position="166"/>
        <end position="185"/>
    </location>
</feature>
<dbReference type="InterPro" id="IPR018584">
    <property type="entry name" value="GT87"/>
</dbReference>
<dbReference type="EMBL" id="AYXG01000133">
    <property type="protein sequence ID" value="EWC61025.1"/>
    <property type="molecule type" value="Genomic_DNA"/>
</dbReference>
<gene>
    <name evidence="10" type="ORF">UO65_3670</name>
</gene>
<dbReference type="eggNOG" id="ENOG5031JHI">
    <property type="taxonomic scope" value="Bacteria"/>
</dbReference>
<evidence type="ECO:0000256" key="7">
    <source>
        <dbReference type="ARBA" id="ARBA00024033"/>
    </source>
</evidence>
<evidence type="ECO:0000313" key="10">
    <source>
        <dbReference type="EMBL" id="EWC61025.1"/>
    </source>
</evidence>
<evidence type="ECO:0000256" key="9">
    <source>
        <dbReference type="SAM" id="Phobius"/>
    </source>
</evidence>
<evidence type="ECO:0000256" key="8">
    <source>
        <dbReference type="SAM" id="MobiDB-lite"/>
    </source>
</evidence>
<accession>A0A8E2WY47</accession>
<dbReference type="GO" id="GO:0005886">
    <property type="term" value="C:plasma membrane"/>
    <property type="evidence" value="ECO:0007669"/>
    <property type="project" value="UniProtKB-SubCell"/>
</dbReference>
<feature type="region of interest" description="Disordered" evidence="8">
    <location>
        <begin position="402"/>
        <end position="424"/>
    </location>
</feature>
<comment type="subcellular location">
    <subcellularLocation>
        <location evidence="1">Cell membrane</location>
        <topology evidence="1">Multi-pass membrane protein</topology>
    </subcellularLocation>
</comment>
<feature type="transmembrane region" description="Helical" evidence="9">
    <location>
        <begin position="68"/>
        <end position="88"/>
    </location>
</feature>
<evidence type="ECO:0000313" key="11">
    <source>
        <dbReference type="Proteomes" id="UP000019277"/>
    </source>
</evidence>
<dbReference type="Pfam" id="PF09594">
    <property type="entry name" value="GT87"/>
    <property type="match status" value="1"/>
</dbReference>
<evidence type="ECO:0000256" key="3">
    <source>
        <dbReference type="ARBA" id="ARBA00022679"/>
    </source>
</evidence>
<keyword evidence="2" id="KW-1003">Cell membrane</keyword>
<dbReference type="PATRIC" id="fig|909613.9.peg.3671"/>
<organism evidence="10 11">
    <name type="scientific">Actinokineospora spheciospongiae</name>
    <dbReference type="NCBI Taxonomy" id="909613"/>
    <lineage>
        <taxon>Bacteria</taxon>
        <taxon>Bacillati</taxon>
        <taxon>Actinomycetota</taxon>
        <taxon>Actinomycetes</taxon>
        <taxon>Pseudonocardiales</taxon>
        <taxon>Pseudonocardiaceae</taxon>
        <taxon>Actinokineospora</taxon>
    </lineage>
</organism>
<feature type="transmembrane region" description="Helical" evidence="9">
    <location>
        <begin position="270"/>
        <end position="290"/>
    </location>
</feature>
<keyword evidence="11" id="KW-1185">Reference proteome</keyword>
<proteinExistence type="inferred from homology"/>
<sequence>MPLSRALRPDLAFYGVSAAFALATAFASEFYGYRVWGNSASVGYLAALALTLWIALTGGAGRGLRSRWAPAVVAWVPATLVPIGVLVVKRSPAFVWGQWPWAFPAQPEVWVIERSARALFADGTPYLDLDTLNRAPHPDDYTPYGPSMTVFGMPRALFGDHPLTDARIAFLVVTLAAFALAWRVLGRPGVPVGAAQLLLVSPLTALTLAVAGDDVAVVALIVLGGALAYRAHPGWAGLLCAVLITMKLTALPAAAVLAVGVAAHRGGRGLAAFLGWLAGGAAAIVLPVLLVDPTSFVEHVVKFPVGLGRAGSPASSPLPGHLIAATGPVGHVLALVLLVAAAVAVTAWLLLRPPRTAADAMLRTAAGLGAAILLAPATRWGYLVYPVVLLGAVVAFAAAGDPEDRARPGSAEPDSAPTAPIPPR</sequence>
<dbReference type="RefSeq" id="WP_052021307.1">
    <property type="nucleotide sequence ID" value="NZ_AYXG01000133.1"/>
</dbReference>
<feature type="transmembrane region" description="Helical" evidence="9">
    <location>
        <begin position="197"/>
        <end position="229"/>
    </location>
</feature>
<feature type="transmembrane region" description="Helical" evidence="9">
    <location>
        <begin position="37"/>
        <end position="56"/>
    </location>
</feature>
<feature type="transmembrane region" description="Helical" evidence="9">
    <location>
        <begin position="235"/>
        <end position="263"/>
    </location>
</feature>
<evidence type="ECO:0000256" key="5">
    <source>
        <dbReference type="ARBA" id="ARBA00022989"/>
    </source>
</evidence>
<comment type="similarity">
    <text evidence="7">Belongs to the glycosyltransferase 87 family.</text>
</comment>
<keyword evidence="6 9" id="KW-0472">Membrane</keyword>
<keyword evidence="3" id="KW-0808">Transferase</keyword>
<feature type="transmembrane region" description="Helical" evidence="9">
    <location>
        <begin position="329"/>
        <end position="351"/>
    </location>
</feature>
<feature type="transmembrane region" description="Helical" evidence="9">
    <location>
        <begin position="383"/>
        <end position="400"/>
    </location>
</feature>
<name>W7IJI3_9PSEU</name>
<accession>W7IJI3</accession>
<evidence type="ECO:0000256" key="1">
    <source>
        <dbReference type="ARBA" id="ARBA00004651"/>
    </source>
</evidence>
<dbReference type="STRING" id="909613.UO65_3670"/>
<dbReference type="AlphaFoldDB" id="W7IJI3"/>
<protein>
    <recommendedName>
        <fullName evidence="12">Integral membrane protein</fullName>
    </recommendedName>
</protein>
<reference evidence="10 11" key="1">
    <citation type="journal article" date="2014" name="Genome Announc.">
        <title>Draft Genome Sequence of the Antitrypanosomally Active Sponge-Associated Bacterium Actinokineospora sp. Strain EG49.</title>
        <authorList>
            <person name="Harjes J."/>
            <person name="Ryu T."/>
            <person name="Abdelmohsen U.R."/>
            <person name="Moitinho-Silva L."/>
            <person name="Horn H."/>
            <person name="Ravasi T."/>
            <person name="Hentschel U."/>
        </authorList>
    </citation>
    <scope>NUCLEOTIDE SEQUENCE [LARGE SCALE GENOMIC DNA]</scope>
    <source>
        <strain evidence="10 11">EG49</strain>
    </source>
</reference>
<evidence type="ECO:0000256" key="6">
    <source>
        <dbReference type="ARBA" id="ARBA00023136"/>
    </source>
</evidence>
<dbReference type="Proteomes" id="UP000019277">
    <property type="component" value="Unassembled WGS sequence"/>
</dbReference>
<evidence type="ECO:0000256" key="4">
    <source>
        <dbReference type="ARBA" id="ARBA00022692"/>
    </source>
</evidence>
<dbReference type="GO" id="GO:0016758">
    <property type="term" value="F:hexosyltransferase activity"/>
    <property type="evidence" value="ECO:0007669"/>
    <property type="project" value="InterPro"/>
</dbReference>
<comment type="caution">
    <text evidence="10">The sequence shown here is derived from an EMBL/GenBank/DDBJ whole genome shotgun (WGS) entry which is preliminary data.</text>
</comment>
<evidence type="ECO:0008006" key="12">
    <source>
        <dbReference type="Google" id="ProtNLM"/>
    </source>
</evidence>
<evidence type="ECO:0000256" key="2">
    <source>
        <dbReference type="ARBA" id="ARBA00022475"/>
    </source>
</evidence>
<dbReference type="OrthoDB" id="3867445at2"/>